<dbReference type="GO" id="GO:0055085">
    <property type="term" value="P:transmembrane transport"/>
    <property type="evidence" value="ECO:0007669"/>
    <property type="project" value="InterPro"/>
</dbReference>
<dbReference type="PANTHER" id="PTHR42770">
    <property type="entry name" value="AMINO ACID TRANSPORTER-RELATED"/>
    <property type="match status" value="1"/>
</dbReference>
<keyword evidence="2 6" id="KW-0812">Transmembrane</keyword>
<dbReference type="AlphaFoldDB" id="A0A8T6R8N4"/>
<feature type="compositionally biased region" description="Basic and acidic residues" evidence="5">
    <location>
        <begin position="495"/>
        <end position="516"/>
    </location>
</feature>
<gene>
    <name evidence="8" type="ORF">EPD83_014315</name>
</gene>
<evidence type="ECO:0000256" key="2">
    <source>
        <dbReference type="ARBA" id="ARBA00022692"/>
    </source>
</evidence>
<evidence type="ECO:0000256" key="5">
    <source>
        <dbReference type="SAM" id="MobiDB-lite"/>
    </source>
</evidence>
<comment type="subcellular location">
    <subcellularLocation>
        <location evidence="1">Membrane</location>
        <topology evidence="1">Multi-pass membrane protein</topology>
    </subcellularLocation>
</comment>
<dbReference type="Gene3D" id="1.20.1740.10">
    <property type="entry name" value="Amino acid/polyamine transporter I"/>
    <property type="match status" value="1"/>
</dbReference>
<dbReference type="PANTHER" id="PTHR42770:SF7">
    <property type="entry name" value="MEMBRANE PROTEIN"/>
    <property type="match status" value="1"/>
</dbReference>
<keyword evidence="3 6" id="KW-1133">Transmembrane helix</keyword>
<feature type="domain" description="Amino acid permease/ SLC12A" evidence="7">
    <location>
        <begin position="49"/>
        <end position="468"/>
    </location>
</feature>
<feature type="transmembrane region" description="Helical" evidence="6">
    <location>
        <begin position="308"/>
        <end position="336"/>
    </location>
</feature>
<protein>
    <submittedName>
        <fullName evidence="8">Amino acid permease</fullName>
    </submittedName>
</protein>
<comment type="caution">
    <text evidence="8">The sequence shown here is derived from an EMBL/GenBank/DDBJ whole genome shotgun (WGS) entry which is preliminary data.</text>
</comment>
<feature type="transmembrane region" description="Helical" evidence="6">
    <location>
        <begin position="452"/>
        <end position="472"/>
    </location>
</feature>
<dbReference type="GO" id="GO:0016020">
    <property type="term" value="C:membrane"/>
    <property type="evidence" value="ECO:0007669"/>
    <property type="project" value="UniProtKB-SubCell"/>
</dbReference>
<dbReference type="Pfam" id="PF00324">
    <property type="entry name" value="AA_permease"/>
    <property type="match status" value="1"/>
</dbReference>
<evidence type="ECO:0000256" key="6">
    <source>
        <dbReference type="SAM" id="Phobius"/>
    </source>
</evidence>
<dbReference type="PIRSF" id="PIRSF006060">
    <property type="entry name" value="AA_transporter"/>
    <property type="match status" value="1"/>
</dbReference>
<dbReference type="InterPro" id="IPR004841">
    <property type="entry name" value="AA-permease/SLC12A_dom"/>
</dbReference>
<keyword evidence="4 6" id="KW-0472">Membrane</keyword>
<evidence type="ECO:0000259" key="7">
    <source>
        <dbReference type="Pfam" id="PF00324"/>
    </source>
</evidence>
<evidence type="ECO:0000256" key="3">
    <source>
        <dbReference type="ARBA" id="ARBA00022989"/>
    </source>
</evidence>
<sequence length="516" mass="54316">MSEPQSSPRRTSGVTYAHADQAYFEKRGLTRHAGAWSLWALGVAAVISGDFSGWNFGITEAGWGGMLLATLVIGGMYLLMVYSISEMSAAMPHTGGAYSFARSAMGPWGGFVTGLAESIEYVITTAVVGTFCGTYADGILGDLTGASLPLPVWVLIFYVIFVGLNSAGAEASFRFAVVIAIISLGVLALFAVLAVTSGTFSWDNLWTVGDGSFLPLGIGGVLAALPFAIWFFLGIEELPLAAEETHTPQRDIPRGSLMGMFTLLTTAFVVLVLNPGVVGAQEISDPENPASGEPILAGFRTIFPDSNIAALLSLFALAGLVASFQGIMFAAGRNLYSLSRAGYYPQFLSLTGSRKVPYVALIASAVIGLGLVVGLSVVLGESAVDVATQLLNIAVFGAVIAYVLQMVAFVMLRRKFPTAERPYRSPVGVGGAVVAGVVAAGTLLILPFNPDYRSVILGVALFFAVGLAYFALRGRHHLVYSPEEEYAMSGGRRGAHPESEGHDAADRAAEKETEPR</sequence>
<accession>A0A8T6R8N4</accession>
<feature type="transmembrane region" description="Helical" evidence="6">
    <location>
        <begin position="256"/>
        <end position="277"/>
    </location>
</feature>
<proteinExistence type="predicted"/>
<organism evidence="8 9">
    <name type="scientific">Phycicoccus flavus</name>
    <dbReference type="NCBI Taxonomy" id="2502783"/>
    <lineage>
        <taxon>Bacteria</taxon>
        <taxon>Bacillati</taxon>
        <taxon>Actinomycetota</taxon>
        <taxon>Actinomycetes</taxon>
        <taxon>Micrococcales</taxon>
        <taxon>Intrasporangiaceae</taxon>
        <taxon>Phycicoccus</taxon>
    </lineage>
</organism>
<feature type="transmembrane region" description="Helical" evidence="6">
    <location>
        <begin position="63"/>
        <end position="84"/>
    </location>
</feature>
<dbReference type="EMBL" id="SAYU02000051">
    <property type="protein sequence ID" value="NHA69215.1"/>
    <property type="molecule type" value="Genomic_DNA"/>
</dbReference>
<feature type="transmembrane region" description="Helical" evidence="6">
    <location>
        <begin position="212"/>
        <end position="235"/>
    </location>
</feature>
<evidence type="ECO:0000313" key="9">
    <source>
        <dbReference type="Proteomes" id="UP000287866"/>
    </source>
</evidence>
<evidence type="ECO:0000313" key="8">
    <source>
        <dbReference type="EMBL" id="NHA69215.1"/>
    </source>
</evidence>
<feature type="transmembrane region" description="Helical" evidence="6">
    <location>
        <begin position="150"/>
        <end position="168"/>
    </location>
</feature>
<feature type="transmembrane region" description="Helical" evidence="6">
    <location>
        <begin position="356"/>
        <end position="378"/>
    </location>
</feature>
<dbReference type="InterPro" id="IPR050367">
    <property type="entry name" value="APC_superfamily"/>
</dbReference>
<dbReference type="Proteomes" id="UP000287866">
    <property type="component" value="Unassembled WGS sequence"/>
</dbReference>
<feature type="transmembrane region" description="Helical" evidence="6">
    <location>
        <begin position="175"/>
        <end position="200"/>
    </location>
</feature>
<reference evidence="8" key="1">
    <citation type="submission" date="2020-03" db="EMBL/GenBank/DDBJ databases">
        <title>Phycicoccus flavus sp. nov., a novel endophytic actinobacterium isolated from branch of Kandelia candel.</title>
        <authorList>
            <person name="Tuo L."/>
        </authorList>
    </citation>
    <scope>NUCLEOTIDE SEQUENCE</scope>
    <source>
        <strain evidence="8">CMS6Z-2</strain>
    </source>
</reference>
<feature type="transmembrane region" description="Helical" evidence="6">
    <location>
        <begin position="424"/>
        <end position="446"/>
    </location>
</feature>
<feature type="transmembrane region" description="Helical" evidence="6">
    <location>
        <begin position="390"/>
        <end position="412"/>
    </location>
</feature>
<evidence type="ECO:0000256" key="4">
    <source>
        <dbReference type="ARBA" id="ARBA00023136"/>
    </source>
</evidence>
<feature type="transmembrane region" description="Helical" evidence="6">
    <location>
        <begin position="33"/>
        <end position="51"/>
    </location>
</feature>
<dbReference type="RefSeq" id="WP_165566747.1">
    <property type="nucleotide sequence ID" value="NZ_SAYU02000051.1"/>
</dbReference>
<evidence type="ECO:0000256" key="1">
    <source>
        <dbReference type="ARBA" id="ARBA00004141"/>
    </source>
</evidence>
<keyword evidence="9" id="KW-1185">Reference proteome</keyword>
<name>A0A8T6R8N4_9MICO</name>
<feature type="region of interest" description="Disordered" evidence="5">
    <location>
        <begin position="488"/>
        <end position="516"/>
    </location>
</feature>